<keyword evidence="2" id="KW-1185">Reference proteome</keyword>
<name>A0A5B8KTP4_9HYPH</name>
<protein>
    <submittedName>
        <fullName evidence="1">Uncharacterized protein</fullName>
    </submittedName>
</protein>
<evidence type="ECO:0000313" key="1">
    <source>
        <dbReference type="EMBL" id="QDY98986.1"/>
    </source>
</evidence>
<dbReference type="Proteomes" id="UP000321389">
    <property type="component" value="Chromosome"/>
</dbReference>
<organism evidence="1 2">
    <name type="scientific">Nitratireductor mangrovi</name>
    <dbReference type="NCBI Taxonomy" id="2599600"/>
    <lineage>
        <taxon>Bacteria</taxon>
        <taxon>Pseudomonadati</taxon>
        <taxon>Pseudomonadota</taxon>
        <taxon>Alphaproteobacteria</taxon>
        <taxon>Hyphomicrobiales</taxon>
        <taxon>Phyllobacteriaceae</taxon>
        <taxon>Nitratireductor</taxon>
    </lineage>
</organism>
<proteinExistence type="predicted"/>
<dbReference type="RefSeq" id="WP_146297558.1">
    <property type="nucleotide sequence ID" value="NZ_CP042301.2"/>
</dbReference>
<dbReference type="KEGG" id="niy:FQ775_00595"/>
<dbReference type="EMBL" id="CP042301">
    <property type="protein sequence ID" value="QDY98986.1"/>
    <property type="molecule type" value="Genomic_DNA"/>
</dbReference>
<evidence type="ECO:0000313" key="2">
    <source>
        <dbReference type="Proteomes" id="UP000321389"/>
    </source>
</evidence>
<accession>A0A5B8KTP4</accession>
<dbReference type="AlphaFoldDB" id="A0A5B8KTP4"/>
<sequence>MELMQGEEKYAEALNKVFSDKETIARLETDPVTTLQDLGFELDEKAIAEIRSGPAQPELGVAAVPAVLVRVATNGTRPAVSVVVRTSTVAATRGRATELE</sequence>
<reference evidence="1" key="1">
    <citation type="submission" date="2020-04" db="EMBL/GenBank/DDBJ databases">
        <title>Nitratireductor sp. nov. isolated from mangrove soil.</title>
        <authorList>
            <person name="Ye Y."/>
        </authorList>
    </citation>
    <scope>NUCLEOTIDE SEQUENCE</scope>
    <source>
        <strain evidence="1">SY7</strain>
    </source>
</reference>
<gene>
    <name evidence="1" type="ORF">FQ775_00595</name>
</gene>